<dbReference type="GO" id="GO:0005737">
    <property type="term" value="C:cytoplasm"/>
    <property type="evidence" value="ECO:0007669"/>
    <property type="project" value="TreeGrafter"/>
</dbReference>
<name>A0A9D4NX89_DERFA</name>
<dbReference type="InterPro" id="IPR008331">
    <property type="entry name" value="Ferritin_DPS_dom"/>
</dbReference>
<dbReference type="InterPro" id="IPR012347">
    <property type="entry name" value="Ferritin-like"/>
</dbReference>
<dbReference type="PROSITE" id="PS00204">
    <property type="entry name" value="FERRITIN_2"/>
    <property type="match status" value="1"/>
</dbReference>
<feature type="domain" description="Ferritin-like diiron" evidence="7">
    <location>
        <begin position="10"/>
        <end position="159"/>
    </location>
</feature>
<reference evidence="8" key="2">
    <citation type="journal article" date="2021" name="World Allergy Organ. J.">
        <title>Chromosome-level assembly of Dermatophagoides farinae genome and transcriptome reveals two novel allergens Der f 37 and Der f 39.</title>
        <authorList>
            <person name="Chen J."/>
            <person name="Cai Z."/>
            <person name="Fan D."/>
            <person name="Hu J."/>
            <person name="Hou Y."/>
            <person name="He Y."/>
            <person name="Zhang Z."/>
            <person name="Zhao Z."/>
            <person name="Gao P."/>
            <person name="Hu W."/>
            <person name="Sun J."/>
            <person name="Li J."/>
            <person name="Ji K."/>
        </authorList>
    </citation>
    <scope>NUCLEOTIDE SEQUENCE</scope>
    <source>
        <strain evidence="8">JKM2019</strain>
    </source>
</reference>
<dbReference type="GO" id="GO:0006826">
    <property type="term" value="P:iron ion transport"/>
    <property type="evidence" value="ECO:0007669"/>
    <property type="project" value="InterPro"/>
</dbReference>
<dbReference type="PANTHER" id="PTHR11431:SF75">
    <property type="entry name" value="FERRITIN"/>
    <property type="match status" value="1"/>
</dbReference>
<dbReference type="AlphaFoldDB" id="A0A9D4NX89"/>
<reference evidence="8" key="1">
    <citation type="submission" date="2020-06" db="EMBL/GenBank/DDBJ databases">
        <authorList>
            <person name="Ji K."/>
            <person name="Li J."/>
        </authorList>
    </citation>
    <scope>NUCLEOTIDE SEQUENCE</scope>
    <source>
        <strain evidence="8">JKM2019</strain>
        <tissue evidence="8">Whole body</tissue>
    </source>
</reference>
<dbReference type="InterPro" id="IPR014034">
    <property type="entry name" value="Ferritin_CS"/>
</dbReference>
<organism evidence="8">
    <name type="scientific">Dermatophagoides farinae</name>
    <name type="common">American house dust mite</name>
    <dbReference type="NCBI Taxonomy" id="6954"/>
    <lineage>
        <taxon>Eukaryota</taxon>
        <taxon>Metazoa</taxon>
        <taxon>Ecdysozoa</taxon>
        <taxon>Arthropoda</taxon>
        <taxon>Chelicerata</taxon>
        <taxon>Arachnida</taxon>
        <taxon>Acari</taxon>
        <taxon>Acariformes</taxon>
        <taxon>Sarcoptiformes</taxon>
        <taxon>Astigmata</taxon>
        <taxon>Psoroptidia</taxon>
        <taxon>Analgoidea</taxon>
        <taxon>Pyroglyphidae</taxon>
        <taxon>Dermatophagoidinae</taxon>
        <taxon>Dermatophagoides</taxon>
    </lineage>
</organism>
<keyword evidence="6" id="KW-0560">Oxidoreductase</keyword>
<dbReference type="FunFam" id="1.20.1260.10:FF:000002">
    <property type="entry name" value="Ferritin, mitochondrial"/>
    <property type="match status" value="1"/>
</dbReference>
<evidence type="ECO:0000256" key="4">
    <source>
        <dbReference type="ARBA" id="ARBA00023004"/>
    </source>
</evidence>
<dbReference type="InterPro" id="IPR009040">
    <property type="entry name" value="Ferritin-like_diiron"/>
</dbReference>
<comment type="similarity">
    <text evidence="1 6">Belongs to the ferritin family.</text>
</comment>
<keyword evidence="4 5" id="KW-0408">Iron</keyword>
<gene>
    <name evidence="8" type="ORF">HUG17_3905</name>
</gene>
<feature type="binding site" evidence="5">
    <location>
        <position position="107"/>
    </location>
    <ligand>
        <name>Fe cation</name>
        <dbReference type="ChEBI" id="CHEBI:24875"/>
        <label>1</label>
    </ligand>
</feature>
<evidence type="ECO:0000256" key="5">
    <source>
        <dbReference type="PIRSR" id="PIRSR601519-1"/>
    </source>
</evidence>
<keyword evidence="2 6" id="KW-0409">Iron storage</keyword>
<protein>
    <recommendedName>
        <fullName evidence="6">Ferritin</fullName>
        <ecNumber evidence="6">1.16.3.1</ecNumber>
    </recommendedName>
</protein>
<dbReference type="EC" id="1.16.3.1" evidence="6"/>
<dbReference type="GO" id="GO:0008198">
    <property type="term" value="F:ferrous iron binding"/>
    <property type="evidence" value="ECO:0007669"/>
    <property type="project" value="TreeGrafter"/>
</dbReference>
<dbReference type="GO" id="GO:0004322">
    <property type="term" value="F:ferroxidase activity"/>
    <property type="evidence" value="ECO:0007669"/>
    <property type="project" value="UniProtKB-EC"/>
</dbReference>
<sequence length="176" mass="20583">MAGQSSKIRMNFHQDCENGINRLINLELYTSYTYQQMANHFNRDDVALLGFEKFFNESSQQHRKHYEHFIQLQNQRGGHIVLDDIQKPIEHRWSSGLEAMNAAMELEKTMNQSLLDLHSLASKHNDPHFADFIESHYLDEQVEVIKKLSTFITNLERCGGTGIGEYFFDHYTLQQS</sequence>
<dbReference type="CDD" id="cd01056">
    <property type="entry name" value="Euk_Ferritin"/>
    <property type="match status" value="1"/>
</dbReference>
<dbReference type="PROSITE" id="PS50905">
    <property type="entry name" value="FERRITIN_LIKE"/>
    <property type="match status" value="1"/>
</dbReference>
<dbReference type="Proteomes" id="UP000828236">
    <property type="component" value="Unassembled WGS sequence"/>
</dbReference>
<feature type="binding site" evidence="5">
    <location>
        <position position="141"/>
    </location>
    <ligand>
        <name>Fe cation</name>
        <dbReference type="ChEBI" id="CHEBI:24875"/>
        <label>1</label>
    </ligand>
</feature>
<feature type="binding site" evidence="5">
    <location>
        <position position="65"/>
    </location>
    <ligand>
        <name>Fe cation</name>
        <dbReference type="ChEBI" id="CHEBI:24875"/>
        <label>1</label>
    </ligand>
</feature>
<dbReference type="SUPFAM" id="SSF47240">
    <property type="entry name" value="Ferritin-like"/>
    <property type="match status" value="1"/>
</dbReference>
<evidence type="ECO:0000256" key="1">
    <source>
        <dbReference type="ARBA" id="ARBA00007513"/>
    </source>
</evidence>
<dbReference type="InterPro" id="IPR001519">
    <property type="entry name" value="Ferritin"/>
</dbReference>
<evidence type="ECO:0000259" key="7">
    <source>
        <dbReference type="PROSITE" id="PS50905"/>
    </source>
</evidence>
<dbReference type="GO" id="GO:0008199">
    <property type="term" value="F:ferric iron binding"/>
    <property type="evidence" value="ECO:0007669"/>
    <property type="project" value="InterPro"/>
</dbReference>
<comment type="catalytic activity">
    <reaction evidence="6">
        <text>4 Fe(2+) + O2 + 4 H(+) = 4 Fe(3+) + 2 H2O</text>
        <dbReference type="Rhea" id="RHEA:11148"/>
        <dbReference type="ChEBI" id="CHEBI:15377"/>
        <dbReference type="ChEBI" id="CHEBI:15378"/>
        <dbReference type="ChEBI" id="CHEBI:15379"/>
        <dbReference type="ChEBI" id="CHEBI:29033"/>
        <dbReference type="ChEBI" id="CHEBI:29034"/>
        <dbReference type="EC" id="1.16.3.1"/>
    </reaction>
</comment>
<dbReference type="EMBL" id="SDOV01000007">
    <property type="protein sequence ID" value="KAH7639872.1"/>
    <property type="molecule type" value="Genomic_DNA"/>
</dbReference>
<dbReference type="OrthoDB" id="186462at2759"/>
<evidence type="ECO:0000256" key="6">
    <source>
        <dbReference type="RuleBase" id="RU361145"/>
    </source>
</evidence>
<dbReference type="PANTHER" id="PTHR11431">
    <property type="entry name" value="FERRITIN"/>
    <property type="match status" value="1"/>
</dbReference>
<evidence type="ECO:0000313" key="8">
    <source>
        <dbReference type="EMBL" id="KAH7639872.1"/>
    </source>
</evidence>
<dbReference type="InterPro" id="IPR009078">
    <property type="entry name" value="Ferritin-like_SF"/>
</dbReference>
<dbReference type="Pfam" id="PF00210">
    <property type="entry name" value="Ferritin"/>
    <property type="match status" value="1"/>
</dbReference>
<evidence type="ECO:0000256" key="3">
    <source>
        <dbReference type="ARBA" id="ARBA00022723"/>
    </source>
</evidence>
<comment type="function">
    <text evidence="6">Stores iron in a soluble, non-toxic, readily available form. Important for iron homeostasis. Iron is taken up in the ferrous form and deposited as ferric hydroxides after oxidation.</text>
</comment>
<keyword evidence="3 5" id="KW-0479">Metal-binding</keyword>
<feature type="binding site" evidence="5">
    <location>
        <position position="27"/>
    </location>
    <ligand>
        <name>Fe cation</name>
        <dbReference type="ChEBI" id="CHEBI:24875"/>
        <label>1</label>
    </ligand>
</feature>
<accession>A0A9D4NX89</accession>
<comment type="caution">
    <text evidence="8">The sequence shown here is derived from an EMBL/GenBank/DDBJ whole genome shotgun (WGS) entry which is preliminary data.</text>
</comment>
<dbReference type="GO" id="GO:0006879">
    <property type="term" value="P:intracellular iron ion homeostasis"/>
    <property type="evidence" value="ECO:0007669"/>
    <property type="project" value="UniProtKB-KW"/>
</dbReference>
<proteinExistence type="inferred from homology"/>
<dbReference type="Gene3D" id="1.20.1260.10">
    <property type="match status" value="1"/>
</dbReference>
<evidence type="ECO:0000256" key="2">
    <source>
        <dbReference type="ARBA" id="ARBA00022434"/>
    </source>
</evidence>